<evidence type="ECO:0000256" key="2">
    <source>
        <dbReference type="ARBA" id="ARBA00004496"/>
    </source>
</evidence>
<evidence type="ECO:0000256" key="11">
    <source>
        <dbReference type="ARBA" id="ARBA00022694"/>
    </source>
</evidence>
<evidence type="ECO:0000256" key="7">
    <source>
        <dbReference type="ARBA" id="ARBA00022490"/>
    </source>
</evidence>
<dbReference type="InterPro" id="IPR029026">
    <property type="entry name" value="tRNA_m1G_MTases_N"/>
</dbReference>
<dbReference type="NCBIfam" id="NF000648">
    <property type="entry name" value="PRK00026.1"/>
    <property type="match status" value="1"/>
</dbReference>
<evidence type="ECO:0000259" key="17">
    <source>
        <dbReference type="Pfam" id="PF01746"/>
    </source>
</evidence>
<evidence type="ECO:0000256" key="4">
    <source>
        <dbReference type="ARBA" id="ARBA00011738"/>
    </source>
</evidence>
<gene>
    <name evidence="15" type="primary">trmD</name>
    <name evidence="19" type="ORF">Dthio_PD1341</name>
</gene>
<dbReference type="EC" id="2.1.1.228" evidence="5 15"/>
<dbReference type="CDD" id="cd18085">
    <property type="entry name" value="TM1570-like"/>
    <property type="match status" value="1"/>
</dbReference>
<evidence type="ECO:0000256" key="1">
    <source>
        <dbReference type="ARBA" id="ARBA00002634"/>
    </source>
</evidence>
<dbReference type="Gene3D" id="1.10.1270.20">
    <property type="entry name" value="tRNA(m1g37)methyltransferase, domain 2"/>
    <property type="match status" value="1"/>
</dbReference>
<keyword evidence="7 15" id="KW-0963">Cytoplasm</keyword>
<organism evidence="19 20">
    <name type="scientific">Desulfonatronospira thiodismutans ASO3-1</name>
    <dbReference type="NCBI Taxonomy" id="555779"/>
    <lineage>
        <taxon>Bacteria</taxon>
        <taxon>Pseudomonadati</taxon>
        <taxon>Thermodesulfobacteriota</taxon>
        <taxon>Desulfovibrionia</taxon>
        <taxon>Desulfovibrionales</taxon>
        <taxon>Desulfonatronovibrionaceae</taxon>
        <taxon>Desulfonatronospira</taxon>
    </lineage>
</organism>
<comment type="similarity">
    <text evidence="3 15 16">Belongs to the RNA methyltransferase TrmD family.</text>
</comment>
<dbReference type="eggNOG" id="COG4752">
    <property type="taxonomic scope" value="Bacteria"/>
</dbReference>
<keyword evidence="11 15" id="KW-0819">tRNA processing</keyword>
<keyword evidence="20" id="KW-1185">Reference proteome</keyword>
<dbReference type="InterPro" id="IPR023148">
    <property type="entry name" value="tRNA_m1G_MeTrfase_C_sf"/>
</dbReference>
<evidence type="ECO:0000256" key="14">
    <source>
        <dbReference type="ARBA" id="ARBA00047783"/>
    </source>
</evidence>
<evidence type="ECO:0000256" key="16">
    <source>
        <dbReference type="RuleBase" id="RU003464"/>
    </source>
</evidence>
<dbReference type="FunFam" id="1.10.1270.20:FF:000001">
    <property type="entry name" value="tRNA (guanine-N(1)-)-methyltransferase"/>
    <property type="match status" value="1"/>
</dbReference>
<dbReference type="GO" id="GO:0005829">
    <property type="term" value="C:cytosol"/>
    <property type="evidence" value="ECO:0007669"/>
    <property type="project" value="TreeGrafter"/>
</dbReference>
<dbReference type="PANTHER" id="PTHR46417">
    <property type="entry name" value="TRNA (GUANINE-N(1)-)-METHYLTRANSFERASE"/>
    <property type="match status" value="1"/>
</dbReference>
<dbReference type="NCBIfam" id="TIGR00088">
    <property type="entry name" value="trmD"/>
    <property type="match status" value="1"/>
</dbReference>
<evidence type="ECO:0000256" key="15">
    <source>
        <dbReference type="HAMAP-Rule" id="MF_00605"/>
    </source>
</evidence>
<dbReference type="InterPro" id="IPR016009">
    <property type="entry name" value="tRNA_MeTrfase_TRMD/TRM10"/>
</dbReference>
<evidence type="ECO:0000313" key="20">
    <source>
        <dbReference type="Proteomes" id="UP000005496"/>
    </source>
</evidence>
<proteinExistence type="inferred from homology"/>
<dbReference type="SUPFAM" id="SSF75217">
    <property type="entry name" value="alpha/beta knot"/>
    <property type="match status" value="1"/>
</dbReference>
<evidence type="ECO:0000256" key="6">
    <source>
        <dbReference type="ARBA" id="ARBA00014679"/>
    </source>
</evidence>
<feature type="domain" description="tRNA methyltransferase TRMD/TRM10-type" evidence="17">
    <location>
        <begin position="24"/>
        <end position="243"/>
    </location>
</feature>
<evidence type="ECO:0000256" key="13">
    <source>
        <dbReference type="ARBA" id="ARBA00033392"/>
    </source>
</evidence>
<comment type="catalytic activity">
    <reaction evidence="14 15 16">
        <text>guanosine(37) in tRNA + S-adenosyl-L-methionine = N(1)-methylguanosine(37) in tRNA + S-adenosyl-L-homocysteine + H(+)</text>
        <dbReference type="Rhea" id="RHEA:36899"/>
        <dbReference type="Rhea" id="RHEA-COMP:10145"/>
        <dbReference type="Rhea" id="RHEA-COMP:10147"/>
        <dbReference type="ChEBI" id="CHEBI:15378"/>
        <dbReference type="ChEBI" id="CHEBI:57856"/>
        <dbReference type="ChEBI" id="CHEBI:59789"/>
        <dbReference type="ChEBI" id="CHEBI:73542"/>
        <dbReference type="ChEBI" id="CHEBI:74269"/>
        <dbReference type="EC" id="2.1.1.228"/>
    </reaction>
</comment>
<dbReference type="Proteomes" id="UP000005496">
    <property type="component" value="Unassembled WGS sequence"/>
</dbReference>
<evidence type="ECO:0000256" key="12">
    <source>
        <dbReference type="ARBA" id="ARBA00029736"/>
    </source>
</evidence>
<evidence type="ECO:0000256" key="9">
    <source>
        <dbReference type="ARBA" id="ARBA00022679"/>
    </source>
</evidence>
<evidence type="ECO:0000313" key="19">
    <source>
        <dbReference type="EMBL" id="EFI34002.1"/>
    </source>
</evidence>
<comment type="subunit">
    <text evidence="4 15 16">Homodimer.</text>
</comment>
<comment type="caution">
    <text evidence="15">Lacks conserved residue(s) required for the propagation of feature annotation.</text>
</comment>
<dbReference type="HAMAP" id="MF_00605">
    <property type="entry name" value="TrmD"/>
    <property type="match status" value="1"/>
</dbReference>
<evidence type="ECO:0000259" key="18">
    <source>
        <dbReference type="Pfam" id="PF09936"/>
    </source>
</evidence>
<comment type="subcellular location">
    <subcellularLocation>
        <location evidence="2 15 16">Cytoplasm</location>
    </subcellularLocation>
</comment>
<dbReference type="PANTHER" id="PTHR46417:SF1">
    <property type="entry name" value="TRNA (GUANINE-N(1)-)-METHYLTRANSFERASE"/>
    <property type="match status" value="1"/>
</dbReference>
<evidence type="ECO:0000256" key="8">
    <source>
        <dbReference type="ARBA" id="ARBA00022603"/>
    </source>
</evidence>
<keyword evidence="10 15" id="KW-0949">S-adenosyl-L-methionine</keyword>
<keyword evidence="9 15" id="KW-0808">Transferase</keyword>
<accession>D6STI6</accession>
<name>D6STI6_9BACT</name>
<keyword evidence="8 15" id="KW-0489">Methyltransferase</keyword>
<protein>
    <recommendedName>
        <fullName evidence="6 15">tRNA (guanine-N(1)-)-methyltransferase</fullName>
        <ecNumber evidence="5 15">2.1.1.228</ecNumber>
    </recommendedName>
    <alternativeName>
        <fullName evidence="12 15">M1G-methyltransferase</fullName>
    </alternativeName>
    <alternativeName>
        <fullName evidence="13 15">tRNA [GM37] methyltransferase</fullName>
    </alternativeName>
</protein>
<comment type="caution">
    <text evidence="19">The sequence shown here is derived from an EMBL/GenBank/DDBJ whole genome shotgun (WGS) entry which is preliminary data.</text>
</comment>
<evidence type="ECO:0000256" key="5">
    <source>
        <dbReference type="ARBA" id="ARBA00012807"/>
    </source>
</evidence>
<dbReference type="CDD" id="cd18080">
    <property type="entry name" value="TrmD-like"/>
    <property type="match status" value="1"/>
</dbReference>
<dbReference type="Pfam" id="PF01746">
    <property type="entry name" value="tRNA_m1G_MT"/>
    <property type="match status" value="1"/>
</dbReference>
<feature type="domain" description="tRNA (guanine-N(1)-)-methyltransferase C-terminal" evidence="18">
    <location>
        <begin position="266"/>
        <end position="444"/>
    </location>
</feature>
<dbReference type="InterPro" id="IPR029028">
    <property type="entry name" value="Alpha/beta_knot_MTases"/>
</dbReference>
<evidence type="ECO:0000256" key="10">
    <source>
        <dbReference type="ARBA" id="ARBA00022691"/>
    </source>
</evidence>
<reference evidence="19" key="1">
    <citation type="submission" date="2010-05" db="EMBL/GenBank/DDBJ databases">
        <title>The draft genome of Desulfonatronospira thiodismutans ASO3-1.</title>
        <authorList>
            <consortium name="US DOE Joint Genome Institute (JGI-PGF)"/>
            <person name="Lucas S."/>
            <person name="Copeland A."/>
            <person name="Lapidus A."/>
            <person name="Cheng J.-F."/>
            <person name="Bruce D."/>
            <person name="Goodwin L."/>
            <person name="Pitluck S."/>
            <person name="Chertkov O."/>
            <person name="Brettin T."/>
            <person name="Detter J.C."/>
            <person name="Han C."/>
            <person name="Land M.L."/>
            <person name="Hauser L."/>
            <person name="Kyrpides N."/>
            <person name="Mikhailova N."/>
            <person name="Muyzer G."/>
            <person name="Woyke T."/>
        </authorList>
    </citation>
    <scope>NUCLEOTIDE SEQUENCE [LARGE SCALE GENOMIC DNA]</scope>
    <source>
        <strain evidence="19">ASO3-1</strain>
    </source>
</reference>
<feature type="binding site" evidence="15">
    <location>
        <position position="131"/>
    </location>
    <ligand>
        <name>S-adenosyl-L-methionine</name>
        <dbReference type="ChEBI" id="CHEBI:59789"/>
    </ligand>
</feature>
<dbReference type="AlphaFoldDB" id="D6STI6"/>
<dbReference type="InterPro" id="IPR019230">
    <property type="entry name" value="RNA_MeTrfase_C_dom"/>
</dbReference>
<dbReference type="GO" id="GO:0002939">
    <property type="term" value="P:tRNA N1-guanine methylation"/>
    <property type="evidence" value="ECO:0007669"/>
    <property type="project" value="TreeGrafter"/>
</dbReference>
<dbReference type="InterPro" id="IPR002649">
    <property type="entry name" value="tRNA_m1G_MeTrfase_TrmD"/>
</dbReference>
<comment type="function">
    <text evidence="1 15 16">Specifically methylates guanosine-37 in various tRNAs.</text>
</comment>
<dbReference type="eggNOG" id="COG0336">
    <property type="taxonomic scope" value="Bacteria"/>
</dbReference>
<sequence>MSLRPRWLQGSRQGVYFNPGTSVHFHIITLFPEYFDSPLSCGLMGKALEKDVLEVSRINPREFTRDRHRTVDDRPYGGGPGMVMLLDPLVQALNAMPPGCRKVLLTPKGKPLDQSLAASLAKENDLALVCGRYEGIDARLEELFDLDLVSAGDFVLNGGEAAALCLMESVARFLPGFLGKQESAGEESFSSGLLEYPHYTRPEEYAGLKVPEVLLSGDHGRIAAWRWQKALENTFRQRPELLTTRPLTSNDLDFLHGLQKTRPARNLYLALVHHPVKNKMGQESTTSLTNLDIHDIGRVCATYGLGGYYLCTPLKDQQVLARRLLSHWREGPGARANPDRALALAGVNVVSSLQDAVENVESLAGRRPRIVATSASGAGDIDCGQVFERLEKEPVLMVLGTGYGLSDRVVQEADNLLTPLRLLGGYNHLSVRSAASTIVDRILGDFA</sequence>
<dbReference type="Pfam" id="PF09936">
    <property type="entry name" value="Methyltrn_RNA_4"/>
    <property type="match status" value="1"/>
</dbReference>
<dbReference type="Gene3D" id="3.40.1280.10">
    <property type="match status" value="2"/>
</dbReference>
<dbReference type="GO" id="GO:0052906">
    <property type="term" value="F:tRNA (guanine(37)-N1)-methyltransferase activity"/>
    <property type="evidence" value="ECO:0007669"/>
    <property type="project" value="UniProtKB-UniRule"/>
</dbReference>
<dbReference type="EMBL" id="ACJN02000003">
    <property type="protein sequence ID" value="EFI34002.1"/>
    <property type="molecule type" value="Genomic_DNA"/>
</dbReference>
<evidence type="ECO:0000256" key="3">
    <source>
        <dbReference type="ARBA" id="ARBA00007630"/>
    </source>
</evidence>